<evidence type="ECO:0000313" key="2">
    <source>
        <dbReference type="EMBL" id="GCD44788.1"/>
    </source>
</evidence>
<dbReference type="RefSeq" id="WP_246177490.1">
    <property type="nucleotide sequence ID" value="NZ_BHZD01000001.1"/>
</dbReference>
<sequence length="73" mass="7656">MREIIGVLGVIVAIQGALGALGRTFTDTTGWGILPHWYDLPTLAYVGMAAAGLALFVWGEAGKKRRKRAGSGA</sequence>
<dbReference type="EMBL" id="BHZD01000001">
    <property type="protein sequence ID" value="GCD44788.1"/>
    <property type="molecule type" value="Genomic_DNA"/>
</dbReference>
<keyword evidence="3" id="KW-1185">Reference proteome</keyword>
<reference evidence="2 3" key="1">
    <citation type="submission" date="2018-11" db="EMBL/GenBank/DDBJ databases">
        <title>Whole genome sequence of Streptomyces paromomycinus NBRC 15454(T).</title>
        <authorList>
            <person name="Komaki H."/>
            <person name="Tamura T."/>
        </authorList>
    </citation>
    <scope>NUCLEOTIDE SEQUENCE [LARGE SCALE GENOMIC DNA]</scope>
    <source>
        <strain evidence="2 3">NBRC 15454</strain>
    </source>
</reference>
<name>A0A401W638_STREY</name>
<comment type="caution">
    <text evidence="2">The sequence shown here is derived from an EMBL/GenBank/DDBJ whole genome shotgun (WGS) entry which is preliminary data.</text>
</comment>
<evidence type="ECO:0000256" key="1">
    <source>
        <dbReference type="SAM" id="Phobius"/>
    </source>
</evidence>
<keyword evidence="1" id="KW-1133">Transmembrane helix</keyword>
<dbReference type="AlphaFoldDB" id="A0A401W638"/>
<evidence type="ECO:0000313" key="3">
    <source>
        <dbReference type="Proteomes" id="UP000286746"/>
    </source>
</evidence>
<organism evidence="2 3">
    <name type="scientific">Streptomyces paromomycinus</name>
    <name type="common">Streptomyces rimosus subsp. paromomycinus</name>
    <dbReference type="NCBI Taxonomy" id="92743"/>
    <lineage>
        <taxon>Bacteria</taxon>
        <taxon>Bacillati</taxon>
        <taxon>Actinomycetota</taxon>
        <taxon>Actinomycetes</taxon>
        <taxon>Kitasatosporales</taxon>
        <taxon>Streptomycetaceae</taxon>
        <taxon>Streptomyces</taxon>
    </lineage>
</organism>
<gene>
    <name evidence="2" type="ORF">GKJPGBOP_04502</name>
</gene>
<keyword evidence="1" id="KW-0472">Membrane</keyword>
<keyword evidence="1" id="KW-0812">Transmembrane</keyword>
<dbReference type="Proteomes" id="UP000286746">
    <property type="component" value="Unassembled WGS sequence"/>
</dbReference>
<proteinExistence type="predicted"/>
<protein>
    <submittedName>
        <fullName evidence="2">Uncharacterized protein</fullName>
    </submittedName>
</protein>
<feature type="transmembrane region" description="Helical" evidence="1">
    <location>
        <begin position="43"/>
        <end position="61"/>
    </location>
</feature>
<accession>A0A401W638</accession>